<gene>
    <name evidence="2" type="primary">CM0545.440.nc</name>
</gene>
<proteinExistence type="predicted"/>
<accession>B0BLB8</accession>
<organism evidence="2">
    <name type="scientific">Lotus japonicus</name>
    <name type="common">Lotus corniculatus var. japonicus</name>
    <dbReference type="NCBI Taxonomy" id="34305"/>
    <lineage>
        <taxon>Eukaryota</taxon>
        <taxon>Viridiplantae</taxon>
        <taxon>Streptophyta</taxon>
        <taxon>Embryophyta</taxon>
        <taxon>Tracheophyta</taxon>
        <taxon>Spermatophyta</taxon>
        <taxon>Magnoliopsida</taxon>
        <taxon>eudicotyledons</taxon>
        <taxon>Gunneridae</taxon>
        <taxon>Pentapetalae</taxon>
        <taxon>rosids</taxon>
        <taxon>fabids</taxon>
        <taxon>Fabales</taxon>
        <taxon>Fabaceae</taxon>
        <taxon>Papilionoideae</taxon>
        <taxon>50 kb inversion clade</taxon>
        <taxon>NPAAA clade</taxon>
        <taxon>Hologalegina</taxon>
        <taxon>robinioid clade</taxon>
        <taxon>Loteae</taxon>
        <taxon>Lotus</taxon>
    </lineage>
</organism>
<feature type="region of interest" description="Disordered" evidence="1">
    <location>
        <begin position="1"/>
        <end position="20"/>
    </location>
</feature>
<protein>
    <submittedName>
        <fullName evidence="2">CM0545.440.nc protein</fullName>
    </submittedName>
</protein>
<dbReference type="AlphaFoldDB" id="B0BLB8"/>
<feature type="compositionally biased region" description="Basic and acidic residues" evidence="1">
    <location>
        <begin position="1"/>
        <end position="10"/>
    </location>
</feature>
<feature type="non-terminal residue" evidence="2">
    <location>
        <position position="1"/>
    </location>
</feature>
<name>B0BLB8_LOTJA</name>
<reference evidence="2" key="2">
    <citation type="journal article" date="2008" name="DNA Res.">
        <title>Genome structure of the legume, Lotus japonicus.</title>
        <authorList>
            <person name="Sato S."/>
            <person name="Nakamura Y."/>
            <person name="Kaneko T."/>
            <person name="Asamizu E."/>
            <person name="Kato T."/>
            <person name="Nakao M."/>
            <person name="Sasamoto S."/>
            <person name="Watanabe A."/>
            <person name="Ono A."/>
            <person name="Kawashima K."/>
            <person name="Fujishiro T."/>
            <person name="Katoh M."/>
            <person name="Kohara M."/>
            <person name="Kishida Y."/>
            <person name="Minami C."/>
            <person name="Nakayama S."/>
            <person name="Nakazaki N."/>
            <person name="Shimizu Y."/>
            <person name="Shinpo S."/>
            <person name="Takahashi C."/>
            <person name="Wada T."/>
            <person name="Yamada M."/>
            <person name="Ohmido N."/>
            <person name="Hayashi M."/>
            <person name="Fukui K."/>
            <person name="Baba T."/>
            <person name="Nakamichi T."/>
            <person name="Mori H."/>
            <person name="Tabata S."/>
        </authorList>
    </citation>
    <scope>NUCLEOTIDE SEQUENCE</scope>
</reference>
<feature type="non-terminal residue" evidence="2">
    <location>
        <position position="40"/>
    </location>
</feature>
<evidence type="ECO:0000256" key="1">
    <source>
        <dbReference type="SAM" id="MobiDB-lite"/>
    </source>
</evidence>
<sequence length="40" mass="4750">VHHLEWRWEKGSGSSDGSTEEEVMVVYGRKKIKLRKTLHR</sequence>
<dbReference type="EMBL" id="AP006537">
    <property type="protein sequence ID" value="BAF98607.1"/>
    <property type="molecule type" value="Genomic_DNA"/>
</dbReference>
<evidence type="ECO:0000313" key="2">
    <source>
        <dbReference type="EMBL" id="BAF98607.1"/>
    </source>
</evidence>
<reference evidence="2" key="1">
    <citation type="journal article" date="2003" name="Nature">
        <title>Plant recognition of symbiotic bacteria requires two LysM receptor-like kinases.</title>
        <authorList>
            <person name="Radutoiu S."/>
            <person name="Madsen L.H."/>
            <person name="Madsen E.B."/>
            <person name="Felle H.H."/>
            <person name="Umehara Y."/>
            <person name="Gronlund M."/>
            <person name="Sato S."/>
            <person name="Nakamura Y."/>
            <person name="Tabata S."/>
            <person name="Sandal N."/>
            <person name="Stougaard J."/>
        </authorList>
    </citation>
    <scope>NUCLEOTIDE SEQUENCE</scope>
</reference>